<sequence>MQSREWREIALKVGVLLLIGVLISVAGYGYSRSRFREHAVESAEKAAGGFVKTTSWTKVEAEPELVDQWEQACPSVQTAPAEETADARGHLEKVRISSTELTETGATVELTPDGGRSVFTLVVKRSGEGKDEEWHVTEVSCATP</sequence>
<reference evidence="2" key="2">
    <citation type="submission" date="2023-01" db="EMBL/GenBank/DDBJ databases">
        <authorList>
            <person name="Sun Q."/>
            <person name="Evtushenko L."/>
        </authorList>
    </citation>
    <scope>NUCLEOTIDE SEQUENCE</scope>
    <source>
        <strain evidence="2">VKM Ac-1246</strain>
    </source>
</reference>
<proteinExistence type="predicted"/>
<keyword evidence="1" id="KW-0472">Membrane</keyword>
<name>A0ABQ5SSV3_9ACTN</name>
<reference evidence="2" key="1">
    <citation type="journal article" date="2014" name="Int. J. Syst. Evol. Microbiol.">
        <title>Complete genome of a new Firmicutes species belonging to the dominant human colonic microbiota ('Ruminococcus bicirculans') reveals two chromosomes and a selective capacity to utilize plant glucans.</title>
        <authorList>
            <consortium name="NISC Comparative Sequencing Program"/>
            <person name="Wegmann U."/>
            <person name="Louis P."/>
            <person name="Goesmann A."/>
            <person name="Henrissat B."/>
            <person name="Duncan S.H."/>
            <person name="Flint H.J."/>
        </authorList>
    </citation>
    <scope>NUCLEOTIDE SEQUENCE</scope>
    <source>
        <strain evidence="2">VKM Ac-1246</strain>
    </source>
</reference>
<dbReference type="Proteomes" id="UP001142292">
    <property type="component" value="Unassembled WGS sequence"/>
</dbReference>
<accession>A0ABQ5SSV3</accession>
<gene>
    <name evidence="2" type="ORF">GCM10017579_09120</name>
</gene>
<keyword evidence="1" id="KW-0812">Transmembrane</keyword>
<dbReference type="RefSeq" id="WP_189119902.1">
    <property type="nucleotide sequence ID" value="NZ_BMRK01000016.1"/>
</dbReference>
<comment type="caution">
    <text evidence="2">The sequence shown here is derived from an EMBL/GenBank/DDBJ whole genome shotgun (WGS) entry which is preliminary data.</text>
</comment>
<dbReference type="EMBL" id="BSEL01000002">
    <property type="protein sequence ID" value="GLJ66876.1"/>
    <property type="molecule type" value="Genomic_DNA"/>
</dbReference>
<organism evidence="2 3">
    <name type="scientific">Nocardioides luteus</name>
    <dbReference type="NCBI Taxonomy" id="1844"/>
    <lineage>
        <taxon>Bacteria</taxon>
        <taxon>Bacillati</taxon>
        <taxon>Actinomycetota</taxon>
        <taxon>Actinomycetes</taxon>
        <taxon>Propionibacteriales</taxon>
        <taxon>Nocardioidaceae</taxon>
        <taxon>Nocardioides</taxon>
    </lineage>
</organism>
<keyword evidence="3" id="KW-1185">Reference proteome</keyword>
<feature type="transmembrane region" description="Helical" evidence="1">
    <location>
        <begin position="9"/>
        <end position="30"/>
    </location>
</feature>
<evidence type="ECO:0000313" key="3">
    <source>
        <dbReference type="Proteomes" id="UP001142292"/>
    </source>
</evidence>
<protein>
    <submittedName>
        <fullName evidence="2">Uncharacterized protein</fullName>
    </submittedName>
</protein>
<evidence type="ECO:0000313" key="2">
    <source>
        <dbReference type="EMBL" id="GLJ66876.1"/>
    </source>
</evidence>
<evidence type="ECO:0000256" key="1">
    <source>
        <dbReference type="SAM" id="Phobius"/>
    </source>
</evidence>
<keyword evidence="1" id="KW-1133">Transmembrane helix</keyword>